<keyword evidence="3 4" id="KW-0408">Iron</keyword>
<evidence type="ECO:0000256" key="4">
    <source>
        <dbReference type="PROSITE-ProRule" id="PRU00433"/>
    </source>
</evidence>
<evidence type="ECO:0000256" key="1">
    <source>
        <dbReference type="ARBA" id="ARBA00022617"/>
    </source>
</evidence>
<dbReference type="Proteomes" id="UP001556692">
    <property type="component" value="Unassembled WGS sequence"/>
</dbReference>
<dbReference type="RefSeq" id="WP_367954195.1">
    <property type="nucleotide sequence ID" value="NZ_JBDPGJ010000002.1"/>
</dbReference>
<dbReference type="SUPFAM" id="SSF46626">
    <property type="entry name" value="Cytochrome c"/>
    <property type="match status" value="1"/>
</dbReference>
<dbReference type="Gene3D" id="1.10.760.10">
    <property type="entry name" value="Cytochrome c-like domain"/>
    <property type="match status" value="1"/>
</dbReference>
<name>A0ABV3SIL9_9HYPH</name>
<evidence type="ECO:0000259" key="6">
    <source>
        <dbReference type="PROSITE" id="PS51007"/>
    </source>
</evidence>
<organism evidence="7 8">
    <name type="scientific">Aquibium pacificus</name>
    <dbReference type="NCBI Taxonomy" id="3153579"/>
    <lineage>
        <taxon>Bacteria</taxon>
        <taxon>Pseudomonadati</taxon>
        <taxon>Pseudomonadota</taxon>
        <taxon>Alphaproteobacteria</taxon>
        <taxon>Hyphomicrobiales</taxon>
        <taxon>Phyllobacteriaceae</taxon>
        <taxon>Aquibium</taxon>
    </lineage>
</organism>
<accession>A0ABV3SIL9</accession>
<keyword evidence="2 4" id="KW-0479">Metal-binding</keyword>
<keyword evidence="1 4" id="KW-0349">Heme</keyword>
<protein>
    <submittedName>
        <fullName evidence="7">C-type cytochrome</fullName>
    </submittedName>
</protein>
<gene>
    <name evidence="7" type="ORF">ABGN05_11750</name>
</gene>
<evidence type="ECO:0000256" key="3">
    <source>
        <dbReference type="ARBA" id="ARBA00023004"/>
    </source>
</evidence>
<keyword evidence="8" id="KW-1185">Reference proteome</keyword>
<proteinExistence type="predicted"/>
<evidence type="ECO:0000256" key="5">
    <source>
        <dbReference type="SAM" id="SignalP"/>
    </source>
</evidence>
<feature type="signal peptide" evidence="5">
    <location>
        <begin position="1"/>
        <end position="21"/>
    </location>
</feature>
<feature type="domain" description="Cytochrome c" evidence="6">
    <location>
        <begin position="25"/>
        <end position="106"/>
    </location>
</feature>
<dbReference type="Pfam" id="PF00034">
    <property type="entry name" value="Cytochrom_C"/>
    <property type="match status" value="1"/>
</dbReference>
<evidence type="ECO:0000256" key="2">
    <source>
        <dbReference type="ARBA" id="ARBA00022723"/>
    </source>
</evidence>
<reference evidence="7 8" key="1">
    <citation type="submission" date="2024-05" db="EMBL/GenBank/DDBJ databases">
        <authorList>
            <person name="Jiang F."/>
        </authorList>
    </citation>
    <scope>NUCLEOTIDE SEQUENCE [LARGE SCALE GENOMIC DNA]</scope>
    <source>
        <strain evidence="7 8">LZ166</strain>
    </source>
</reference>
<sequence>MKAKQLALGIALALASSPVGAGDSESAFRGRRIAEANCADCHAIAQFDVSANPKAPAFRDIGKLRPLEALRRDLRGALFLRHAVMPDFEPDATQADDLVTYMKSIQD</sequence>
<dbReference type="PROSITE" id="PS51007">
    <property type="entry name" value="CYTC"/>
    <property type="match status" value="1"/>
</dbReference>
<comment type="caution">
    <text evidence="7">The sequence shown here is derived from an EMBL/GenBank/DDBJ whole genome shotgun (WGS) entry which is preliminary data.</text>
</comment>
<dbReference type="EMBL" id="JBDPGJ010000002">
    <property type="protein sequence ID" value="MEX0406341.1"/>
    <property type="molecule type" value="Genomic_DNA"/>
</dbReference>
<feature type="chain" id="PRO_5046869122" evidence="5">
    <location>
        <begin position="22"/>
        <end position="107"/>
    </location>
</feature>
<evidence type="ECO:0000313" key="7">
    <source>
        <dbReference type="EMBL" id="MEX0406341.1"/>
    </source>
</evidence>
<dbReference type="InterPro" id="IPR036909">
    <property type="entry name" value="Cyt_c-like_dom_sf"/>
</dbReference>
<keyword evidence="5" id="KW-0732">Signal</keyword>
<dbReference type="InterPro" id="IPR009056">
    <property type="entry name" value="Cyt_c-like_dom"/>
</dbReference>
<evidence type="ECO:0000313" key="8">
    <source>
        <dbReference type="Proteomes" id="UP001556692"/>
    </source>
</evidence>